<comment type="caution">
    <text evidence="6">The sequence shown here is derived from an EMBL/GenBank/DDBJ whole genome shotgun (WGS) entry which is preliminary data.</text>
</comment>
<dbReference type="EMBL" id="AZSP01000396">
    <property type="protein sequence ID" value="PVE04044.1"/>
    <property type="molecule type" value="Genomic_DNA"/>
</dbReference>
<keyword evidence="2" id="KW-0732">Signal</keyword>
<evidence type="ECO:0000256" key="4">
    <source>
        <dbReference type="SAM" id="MobiDB-lite"/>
    </source>
</evidence>
<keyword evidence="7" id="KW-1185">Reference proteome</keyword>
<evidence type="ECO:0000256" key="3">
    <source>
        <dbReference type="ARBA" id="ARBA00022801"/>
    </source>
</evidence>
<dbReference type="PANTHER" id="PTHR43248:SF29">
    <property type="entry name" value="TRIPEPTIDYL AMINOPEPTIDASE"/>
    <property type="match status" value="1"/>
</dbReference>
<accession>A0A2T7SMN3</accession>
<dbReference type="InterPro" id="IPR029058">
    <property type="entry name" value="AB_hydrolase_fold"/>
</dbReference>
<dbReference type="STRING" id="1440053.GCA_000718095_01572"/>
<keyword evidence="6" id="KW-0031">Aminopeptidase</keyword>
<dbReference type="PANTHER" id="PTHR43248">
    <property type="entry name" value="2-SUCCINYL-6-HYDROXY-2,4-CYCLOHEXADIENE-1-CARBOXYLATE SYNTHASE"/>
    <property type="match status" value="1"/>
</dbReference>
<feature type="region of interest" description="Disordered" evidence="4">
    <location>
        <begin position="537"/>
        <end position="556"/>
    </location>
</feature>
<dbReference type="Pfam" id="PF08386">
    <property type="entry name" value="Abhydrolase_4"/>
    <property type="match status" value="1"/>
</dbReference>
<dbReference type="Proteomes" id="UP000245992">
    <property type="component" value="Unassembled WGS sequence"/>
</dbReference>
<protein>
    <submittedName>
        <fullName evidence="6">Tripeptidyl aminopeptidase</fullName>
    </submittedName>
</protein>
<dbReference type="AlphaFoldDB" id="A0A2T7SMN3"/>
<comment type="similarity">
    <text evidence="1">Belongs to the peptidase S33 family.</text>
</comment>
<evidence type="ECO:0000313" key="6">
    <source>
        <dbReference type="EMBL" id="PVE04044.1"/>
    </source>
</evidence>
<proteinExistence type="inferred from homology"/>
<name>A0A2T7SMN3_9ACTN</name>
<sequence length="568" mass="60678">MSGPAALPTLCLRIILRSVRTEGKAMRAVAKYGALTTLGSVVLSALVAAPADGADATGDTTTSAARGVVLAAQRAATDGITFGACPKAEQLPDPIACGTVEVPLDYTEPDGRTISLTVSRVPASGSPEQRQGALVFNPGGPGASGMYFPMAAEVPHWKRIAEAYDLIGYAPRGVGRSAPLSCGDPADFGKAPTQSPVHPSESYKRERIAEAKAYARGCANAAGPALPHYNSLNNARDLDVLRAALGEQKLTFMGASYGTYFGALYATLFPSHVGRMVFDSVVNPDPEQIWYRNNLDQSVAFERRWEDFRTWVAKHDATYHLGTDAEAVRQSYERVRAGVAHKPAGGKVGPGQLQAAMLGAGYYDDYWPTRASALSEYLKGNQKPLIDQAAPRPAAAAESENATAVYTAVECNDAPWPTDFAVWDRDNTALAQRAPFETWDNAWMNLPCAYWTGPRQRPTEVRALPGQLPPTLILAAERDAATPYEGAVELHKRLAGSALVTERDAGTHGVSGGGNACVTAYVEDYLLHGKAPVRRADCAPHAEPDPASAKPADRLVDLRRRHNPGARF</sequence>
<dbReference type="InterPro" id="IPR013595">
    <property type="entry name" value="Pept_S33_TAP-like_C"/>
</dbReference>
<keyword evidence="3" id="KW-0378">Hydrolase</keyword>
<dbReference type="Gene3D" id="3.40.50.1820">
    <property type="entry name" value="alpha/beta hydrolase"/>
    <property type="match status" value="1"/>
</dbReference>
<organism evidence="6 7">
    <name type="scientific">Streptomyces scopuliridis RB72</name>
    <dbReference type="NCBI Taxonomy" id="1440053"/>
    <lineage>
        <taxon>Bacteria</taxon>
        <taxon>Bacillati</taxon>
        <taxon>Actinomycetota</taxon>
        <taxon>Actinomycetes</taxon>
        <taxon>Kitasatosporales</taxon>
        <taxon>Streptomycetaceae</taxon>
        <taxon>Streptomyces</taxon>
    </lineage>
</organism>
<evidence type="ECO:0000313" key="7">
    <source>
        <dbReference type="Proteomes" id="UP000245992"/>
    </source>
</evidence>
<evidence type="ECO:0000259" key="5">
    <source>
        <dbReference type="Pfam" id="PF08386"/>
    </source>
</evidence>
<dbReference type="InterPro" id="IPR051601">
    <property type="entry name" value="Serine_prot/Carboxylest_S33"/>
</dbReference>
<reference evidence="6 7" key="1">
    <citation type="submission" date="2013-12" db="EMBL/GenBank/DDBJ databases">
        <title>Annotated genome of Streptomyces scopuliridis.</title>
        <authorList>
            <person name="Olson J.B."/>
        </authorList>
    </citation>
    <scope>NUCLEOTIDE SEQUENCE [LARGE SCALE GENOMIC DNA]</scope>
    <source>
        <strain evidence="6 7">RB72</strain>
    </source>
</reference>
<evidence type="ECO:0000256" key="1">
    <source>
        <dbReference type="ARBA" id="ARBA00010088"/>
    </source>
</evidence>
<dbReference type="GO" id="GO:0004177">
    <property type="term" value="F:aminopeptidase activity"/>
    <property type="evidence" value="ECO:0007669"/>
    <property type="project" value="UniProtKB-KW"/>
</dbReference>
<dbReference type="SUPFAM" id="SSF53474">
    <property type="entry name" value="alpha/beta-Hydrolases"/>
    <property type="match status" value="1"/>
</dbReference>
<keyword evidence="6" id="KW-0645">Protease</keyword>
<feature type="domain" description="Peptidase S33 tripeptidyl aminopeptidase-like C-terminal" evidence="5">
    <location>
        <begin position="439"/>
        <end position="538"/>
    </location>
</feature>
<gene>
    <name evidence="6" type="ORF">Y717_14085</name>
</gene>
<evidence type="ECO:0000256" key="2">
    <source>
        <dbReference type="ARBA" id="ARBA00022729"/>
    </source>
</evidence>